<dbReference type="RefSeq" id="WP_144247203.1">
    <property type="nucleotide sequence ID" value="NZ_VLPK01000001.1"/>
</dbReference>
<feature type="compositionally biased region" description="Gly residues" evidence="1">
    <location>
        <begin position="336"/>
        <end position="364"/>
    </location>
</feature>
<sequence length="364" mass="40207">MKNIAKIFILLGAMVIVSPAADAQVSVGLSVRIGPPPLPVYTQPPCPVDGYLWEPGYWAYDNTDGYYWVPGVWVAPPTPGLLWTPCYWGFDNGVYLYHAGYWGPHVGFYGGINYGYGYPGSGFYGGVWSGRSFRYNTAVFHVNRTVIHNTYVNRTVIHTTNSRASFNGRGGIMAQPRPEERRAMNEHHIQPTHTQLSHQQMAGRNPAQRLSANHGRPGTAAMNRINTHSISSPGHMANHAGVQHNPSPATHAAINNHTRTSPEINRARQSNMEQHVQQRAPQAHISQPQHMQEPRMQQQHMQAQHMQPQRMQQQHVEQPRMQPQHMEQPHMQPQHMGGGGGQPHMGGGGGGGHMGGGGGGGHHH</sequence>
<dbReference type="Pfam" id="PF12779">
    <property type="entry name" value="WXXGXW"/>
    <property type="match status" value="1"/>
</dbReference>
<feature type="region of interest" description="Disordered" evidence="1">
    <location>
        <begin position="232"/>
        <end position="254"/>
    </location>
</feature>
<dbReference type="Proteomes" id="UP000318733">
    <property type="component" value="Unassembled WGS sequence"/>
</dbReference>
<evidence type="ECO:0000313" key="3">
    <source>
        <dbReference type="EMBL" id="TSJ43637.1"/>
    </source>
</evidence>
<evidence type="ECO:0000313" key="4">
    <source>
        <dbReference type="Proteomes" id="UP000318733"/>
    </source>
</evidence>
<name>A0A556MUQ3_9SPHI</name>
<feature type="region of interest" description="Disordered" evidence="1">
    <location>
        <begin position="269"/>
        <end position="364"/>
    </location>
</feature>
<feature type="compositionally biased region" description="Polar residues" evidence="1">
    <location>
        <begin position="244"/>
        <end position="254"/>
    </location>
</feature>
<protein>
    <recommendedName>
        <fullName evidence="5">BcpO-related WXXGXW repeat protein</fullName>
    </recommendedName>
</protein>
<keyword evidence="4" id="KW-1185">Reference proteome</keyword>
<gene>
    <name evidence="3" type="ORF">FO440_05465</name>
</gene>
<organism evidence="3 4">
    <name type="scientific">Mucilaginibacter corticis</name>
    <dbReference type="NCBI Taxonomy" id="2597670"/>
    <lineage>
        <taxon>Bacteria</taxon>
        <taxon>Pseudomonadati</taxon>
        <taxon>Bacteroidota</taxon>
        <taxon>Sphingobacteriia</taxon>
        <taxon>Sphingobacteriales</taxon>
        <taxon>Sphingobacteriaceae</taxon>
        <taxon>Mucilaginibacter</taxon>
    </lineage>
</organism>
<feature type="signal peptide" evidence="2">
    <location>
        <begin position="1"/>
        <end position="23"/>
    </location>
</feature>
<keyword evidence="2" id="KW-0732">Signal</keyword>
<dbReference type="OrthoDB" id="121499at2"/>
<dbReference type="AlphaFoldDB" id="A0A556MUQ3"/>
<feature type="compositionally biased region" description="Low complexity" evidence="1">
    <location>
        <begin position="287"/>
        <end position="335"/>
    </location>
</feature>
<proteinExistence type="predicted"/>
<evidence type="ECO:0000256" key="1">
    <source>
        <dbReference type="SAM" id="MobiDB-lite"/>
    </source>
</evidence>
<reference evidence="3 4" key="1">
    <citation type="submission" date="2019-07" db="EMBL/GenBank/DDBJ databases">
        <authorList>
            <person name="Huq M.A."/>
        </authorList>
    </citation>
    <scope>NUCLEOTIDE SEQUENCE [LARGE SCALE GENOMIC DNA]</scope>
    <source>
        <strain evidence="3 4">MAH-19</strain>
    </source>
</reference>
<evidence type="ECO:0000256" key="2">
    <source>
        <dbReference type="SAM" id="SignalP"/>
    </source>
</evidence>
<feature type="chain" id="PRO_5021863600" description="BcpO-related WXXGXW repeat protein" evidence="2">
    <location>
        <begin position="24"/>
        <end position="364"/>
    </location>
</feature>
<dbReference type="EMBL" id="VLPK01000001">
    <property type="protein sequence ID" value="TSJ43637.1"/>
    <property type="molecule type" value="Genomic_DNA"/>
</dbReference>
<evidence type="ECO:0008006" key="5">
    <source>
        <dbReference type="Google" id="ProtNLM"/>
    </source>
</evidence>
<dbReference type="InterPro" id="IPR024447">
    <property type="entry name" value="YXWGXW_rpt"/>
</dbReference>
<comment type="caution">
    <text evidence="3">The sequence shown here is derived from an EMBL/GenBank/DDBJ whole genome shotgun (WGS) entry which is preliminary data.</text>
</comment>
<feature type="compositionally biased region" description="Polar residues" evidence="1">
    <location>
        <begin position="269"/>
        <end position="286"/>
    </location>
</feature>
<accession>A0A556MUQ3</accession>